<dbReference type="STRING" id="478820.A0A196SE86"/>
<organism evidence="3 4">
    <name type="scientific">Blastocystis sp. subtype 1 (strain ATCC 50177 / NandII)</name>
    <dbReference type="NCBI Taxonomy" id="478820"/>
    <lineage>
        <taxon>Eukaryota</taxon>
        <taxon>Sar</taxon>
        <taxon>Stramenopiles</taxon>
        <taxon>Bigyra</taxon>
        <taxon>Opalozoa</taxon>
        <taxon>Opalinata</taxon>
        <taxon>Blastocystidae</taxon>
        <taxon>Blastocystis</taxon>
    </lineage>
</organism>
<reference evidence="3 4" key="1">
    <citation type="submission" date="2016-05" db="EMBL/GenBank/DDBJ databases">
        <title>Nuclear genome of Blastocystis sp. subtype 1 NandII.</title>
        <authorList>
            <person name="Gentekaki E."/>
            <person name="Curtis B."/>
            <person name="Stairs C."/>
            <person name="Eme L."/>
            <person name="Herman E."/>
            <person name="Klimes V."/>
            <person name="Arias M.C."/>
            <person name="Elias M."/>
            <person name="Hilliou F."/>
            <person name="Klute M."/>
            <person name="Malik S.-B."/>
            <person name="Pightling A."/>
            <person name="Rachubinski R."/>
            <person name="Salas D."/>
            <person name="Schlacht A."/>
            <person name="Suga H."/>
            <person name="Archibald J."/>
            <person name="Ball S.G."/>
            <person name="Clark G."/>
            <person name="Dacks J."/>
            <person name="Van Der Giezen M."/>
            <person name="Tsaousis A."/>
            <person name="Roger A."/>
        </authorList>
    </citation>
    <scope>NUCLEOTIDE SEQUENCE [LARGE SCALE GENOMIC DNA]</scope>
    <source>
        <strain evidence="4">ATCC 50177 / NandII</strain>
    </source>
</reference>
<comment type="caution">
    <text evidence="3">The sequence shown here is derived from an EMBL/GenBank/DDBJ whole genome shotgun (WGS) entry which is preliminary data.</text>
</comment>
<keyword evidence="2" id="KW-0732">Signal</keyword>
<keyword evidence="4" id="KW-1185">Reference proteome</keyword>
<dbReference type="InterPro" id="IPR016024">
    <property type="entry name" value="ARM-type_fold"/>
</dbReference>
<feature type="compositionally biased region" description="Low complexity" evidence="1">
    <location>
        <begin position="324"/>
        <end position="342"/>
    </location>
</feature>
<accession>A0A196SE86</accession>
<proteinExistence type="predicted"/>
<evidence type="ECO:0000256" key="1">
    <source>
        <dbReference type="SAM" id="MobiDB-lite"/>
    </source>
</evidence>
<evidence type="ECO:0000313" key="4">
    <source>
        <dbReference type="Proteomes" id="UP000078348"/>
    </source>
</evidence>
<dbReference type="AlphaFoldDB" id="A0A196SE86"/>
<gene>
    <name evidence="3" type="ORF">AV274_4013</name>
</gene>
<dbReference type="GO" id="GO:0005737">
    <property type="term" value="C:cytoplasm"/>
    <property type="evidence" value="ECO:0007669"/>
    <property type="project" value="TreeGrafter"/>
</dbReference>
<name>A0A196SE86_BLAHN</name>
<evidence type="ECO:0000313" key="3">
    <source>
        <dbReference type="EMBL" id="OAO14309.1"/>
    </source>
</evidence>
<evidence type="ECO:0000256" key="2">
    <source>
        <dbReference type="SAM" id="SignalP"/>
    </source>
</evidence>
<dbReference type="EMBL" id="LXWW01000264">
    <property type="protein sequence ID" value="OAO14309.1"/>
    <property type="molecule type" value="Genomic_DNA"/>
</dbReference>
<feature type="signal peptide" evidence="2">
    <location>
        <begin position="1"/>
        <end position="18"/>
    </location>
</feature>
<dbReference type="InterPro" id="IPR052587">
    <property type="entry name" value="TELO2-interacting_protein_1"/>
</dbReference>
<dbReference type="SUPFAM" id="SSF48371">
    <property type="entry name" value="ARM repeat"/>
    <property type="match status" value="1"/>
</dbReference>
<feature type="chain" id="PRO_5008274568" evidence="2">
    <location>
        <begin position="19"/>
        <end position="832"/>
    </location>
</feature>
<protein>
    <submittedName>
        <fullName evidence="3">Uncharacterized protein</fullName>
    </submittedName>
</protein>
<feature type="region of interest" description="Disordered" evidence="1">
    <location>
        <begin position="324"/>
        <end position="347"/>
    </location>
</feature>
<sequence>MTWRERTLILLLFGHTLSLLPANSVSKTPSVSEVVSNWFLQCSTTSTQGENEAPPIPTQGENEAPPIPTQGEKEAPPIPTQGEKEAPTIPTQGENEAPPIPTQGENEAPTIPTQGENEAPTIPTQGEKETLPAFQTRRVLSELPQRVPPLLANLLDCCAAAPHPNVQLALLHGCFLLLPAATRFFDRSVTPCCDALIHALYHTSVLVRRTAHTLSQAIFHTLSGSPEGRHVLLTHLASLLVALPSSLCLQRERDGLRSIRTVRGYFAMLAAPLTEVLTLQDDSFTQLRSFYDTLKQCLQIDSISTVAVAVDSSVELSANASADLAGSTTSSSSELTTDSPSDSPKEMTTPRLYRITHHFLSEAEATELLACLTEVFVHCGEMHAELCLWLLADCLDGSAEAALLLPVLLRRDNSAVHEVVSSLLEFLHRTTQPPNARLLLRTLTGIIIAIGAVTTYQSSLLYSLFFYRSLDPHDGLITHALLRLCRHYQLDSIEALAARNSDYLMDAVLIQLRVATTLRSNAVEDQLSFLAAVWRDKTAVDPHDPSLFPFAQDSVQICTGLLASKPLHVLQVLVPIVGLLLHSVPNQKQETPSLVDRFFKRREFRYEEETPSQEVSLLQQILSQVKFYLSSPDRRVQNAILTMVSHSLQSRVIPNAFPFFSPFLPFMTSLLQSPNSPLFLPSLECSLAICSLDSVACQEKVTTILWPAVRNALEDCDDWRRELGNAEQAARLRVGVMRAVCASYRDSDLFESVSEEMVDWLEAHLQFALCECCECDCHHDNNDNDTPSTNTLYYAWLHAICRYNLSYSSWMLETHLNPPLQASRNAFMQSVL</sequence>
<dbReference type="PANTHER" id="PTHR18460:SF3">
    <property type="entry name" value="TELO2-INTERACTING PROTEIN 1 HOMOLOG"/>
    <property type="match status" value="1"/>
</dbReference>
<dbReference type="Proteomes" id="UP000078348">
    <property type="component" value="Unassembled WGS sequence"/>
</dbReference>
<dbReference type="PANTHER" id="PTHR18460">
    <property type="entry name" value="TEL2 INTERACTING PROTEIN 1 TTI1 FAMILY MEMBER"/>
    <property type="match status" value="1"/>
</dbReference>
<feature type="region of interest" description="Disordered" evidence="1">
    <location>
        <begin position="45"/>
        <end position="124"/>
    </location>
</feature>